<gene>
    <name evidence="5" type="ORF">PLOB_00023166</name>
</gene>
<organism evidence="5 6">
    <name type="scientific">Porites lobata</name>
    <dbReference type="NCBI Taxonomy" id="104759"/>
    <lineage>
        <taxon>Eukaryota</taxon>
        <taxon>Metazoa</taxon>
        <taxon>Cnidaria</taxon>
        <taxon>Anthozoa</taxon>
        <taxon>Hexacorallia</taxon>
        <taxon>Scleractinia</taxon>
        <taxon>Fungiina</taxon>
        <taxon>Poritidae</taxon>
        <taxon>Porites</taxon>
    </lineage>
</organism>
<proteinExistence type="predicted"/>
<dbReference type="SUPFAM" id="SSF53756">
    <property type="entry name" value="UDP-Glycosyltransferase/glycogen phosphorylase"/>
    <property type="match status" value="1"/>
</dbReference>
<evidence type="ECO:0000313" key="6">
    <source>
        <dbReference type="Proteomes" id="UP001159405"/>
    </source>
</evidence>
<feature type="domain" description="NACHT" evidence="4">
    <location>
        <begin position="495"/>
        <end position="618"/>
    </location>
</feature>
<dbReference type="InterPro" id="IPR032675">
    <property type="entry name" value="LRR_dom_sf"/>
</dbReference>
<dbReference type="CDD" id="cd03801">
    <property type="entry name" value="GT4_PimA-like"/>
    <property type="match status" value="1"/>
</dbReference>
<feature type="compositionally biased region" description="Acidic residues" evidence="3">
    <location>
        <begin position="1270"/>
        <end position="1290"/>
    </location>
</feature>
<accession>A0ABN8RRU4</accession>
<comment type="caution">
    <text evidence="5">The sequence shown here is derived from an EMBL/GenBank/DDBJ whole genome shotgun (WGS) entry which is preliminary data.</text>
</comment>
<keyword evidence="2" id="KW-0067">ATP-binding</keyword>
<feature type="compositionally biased region" description="Low complexity" evidence="3">
    <location>
        <begin position="1226"/>
        <end position="1235"/>
    </location>
</feature>
<dbReference type="InterPro" id="IPR007111">
    <property type="entry name" value="NACHT_NTPase"/>
</dbReference>
<dbReference type="SUPFAM" id="SSF52540">
    <property type="entry name" value="P-loop containing nucleoside triphosphate hydrolases"/>
    <property type="match status" value="1"/>
</dbReference>
<evidence type="ECO:0000256" key="1">
    <source>
        <dbReference type="ARBA" id="ARBA00022741"/>
    </source>
</evidence>
<dbReference type="InterPro" id="IPR022088">
    <property type="entry name" value="Intraflagellar_transp_cmplxB"/>
</dbReference>
<keyword evidence="6" id="KW-1185">Reference proteome</keyword>
<dbReference type="Proteomes" id="UP001159405">
    <property type="component" value="Unassembled WGS sequence"/>
</dbReference>
<dbReference type="Gene3D" id="3.40.50.2000">
    <property type="entry name" value="Glycogen Phosphorylase B"/>
    <property type="match status" value="1"/>
</dbReference>
<evidence type="ECO:0000256" key="3">
    <source>
        <dbReference type="SAM" id="MobiDB-lite"/>
    </source>
</evidence>
<feature type="compositionally biased region" description="Basic and acidic residues" evidence="3">
    <location>
        <begin position="1201"/>
        <end position="1225"/>
    </location>
</feature>
<sequence>MASSLWESESRDDRVDKTHRVRVTFLASEWGSSKGGLSTINRELAIQLAKCPEVEVSFFLPQCSQDDKKLALKHNVKIVEAAPLPGFEQLDWLCFPPEDLQIDIIIGHGAKLGKQAQIIKKSKRCKWVQVVHTDPEELGMFKNYSDAISKGEEKQKTEIKLCEMADHVVGVGPKLSEAFRSYLRSCQKDDNVVDFTPGVFEEFAAVKQAPSERQQHSVLVFGRGDIEDFKLKGFDIAGKAVAELEDTRLVFVGAPDGKHEEIANRLTECGVPASRLRVRGFLPDRESLKRLFQEVDLVVMPSRTEGFGLTGLEALSAGLPVLVSRNSGFGETLCSVPLGSSSVINTEDPAEWTSAIKKVWAKDRKNRLEEAETLRYSYGRRYNWAKQINDLIEKMISWIQDLSARKQPSSSVATKEELPDSLCLEECQKHLRSIYETNSKVKIVPWDQSSAVHIDEIYTQLSWLMDEKKPSGVTQKELEHYTDIFDGGRLHHTPKRILVHGRPGIGKTVFTQKATFDWSQQKFKGKLGRFDLVLLVKLRDVCNLNDVPAILRNANLLASDGPISTDNLYDYVRRHQGNVLLILDGYDEYVHSAASQSPVLKIWEKKQLRDCCVVITSRDMKGEGLKSSSDAQFEIDGFDLKGQVEFAGRFLKDVQDIIEFFEYLKQQDLEDVAKIPILLLMLLLVWKEKDCRGLPSSRPMIYFQFLQTMFNHMSEKQKKRAEKVDDHKEELCKVGELAFDALLQDLLYFPLSKLPDYVLTEKLIEAGLFQLLNMSALNPCKAVHFIHKSLQEFLASLFLKEELLSQESKNNSLFKVDSVEKIFKLKEVFKFVAEMSEEAAREILIHLLGMAAKEDGEYSFDNQAPSVEDLSETQRNLLTLCTQLFFCCSADTRTELFPTSLSNLGGVLFILNPEQLNIAAKENFVKTTASLLYIFFSDSGQYTKQSYNNLICLTQQLKAVIVSRTGKQKASEYLTVFPWRRVNEFFLMKEENNTHLYFTHIVNSTDASIPFPFKMVKTLVSLEETTKKTNMNGDESSEENSSSCCSKRHGLSRVRWIIAYVNRSEVELMMEMMLFITAPHVVWVWGKDGEVFDAEVTESLMRRISTHKLEWLTLHGISVTSSPAVEFINRVFEQDLPNLKLLYMSDNPLLGAGVDTIIKHLSSAPHLEELNLRGVKMTPQQVMNLASAVKQHGNITVLGTDYHDNKGNPKPEHEWPSEDDWKTEYSDLSSDSSPESAHEQEQDVPGGDACMWPQEPGGKEAPGRPQTSHDDDDGEGDDQSDSSEDDDGDEDAHGTALEVLAYDPSDFEHLHVSQEIKDLFRYITRYTPQTIDVEHKLKPFNRDFIPAVGDIDAFLKVTRPDGKPETLGLVVLDEPIAKAIRSHSSGYNNQNHLKADKCESYDSTQH</sequence>
<dbReference type="Pfam" id="PF12317">
    <property type="entry name" value="IFT46_B_C"/>
    <property type="match status" value="1"/>
</dbReference>
<dbReference type="PANTHER" id="PTHR46312">
    <property type="entry name" value="NACHT DOMAIN-CONTAINING PROTEIN"/>
    <property type="match status" value="1"/>
</dbReference>
<reference evidence="5 6" key="1">
    <citation type="submission" date="2022-05" db="EMBL/GenBank/DDBJ databases">
        <authorList>
            <consortium name="Genoscope - CEA"/>
            <person name="William W."/>
        </authorList>
    </citation>
    <scope>NUCLEOTIDE SEQUENCE [LARGE SCALE GENOMIC DNA]</scope>
</reference>
<evidence type="ECO:0000256" key="2">
    <source>
        <dbReference type="ARBA" id="ARBA00022840"/>
    </source>
</evidence>
<dbReference type="PANTHER" id="PTHR46312:SF2">
    <property type="entry name" value="NUCLEOTIDE-BINDING OLIGOMERIZATION DOMAIN-CONTAINING PROTEIN 2-LIKE"/>
    <property type="match status" value="1"/>
</dbReference>
<dbReference type="Gene3D" id="3.40.50.300">
    <property type="entry name" value="P-loop containing nucleotide triphosphate hydrolases"/>
    <property type="match status" value="1"/>
</dbReference>
<evidence type="ECO:0000259" key="4">
    <source>
        <dbReference type="PROSITE" id="PS50837"/>
    </source>
</evidence>
<evidence type="ECO:0000313" key="5">
    <source>
        <dbReference type="EMBL" id="CAH3180187.1"/>
    </source>
</evidence>
<dbReference type="PROSITE" id="PS50837">
    <property type="entry name" value="NACHT"/>
    <property type="match status" value="1"/>
</dbReference>
<dbReference type="SUPFAM" id="SSF52047">
    <property type="entry name" value="RNI-like"/>
    <property type="match status" value="1"/>
</dbReference>
<dbReference type="InterPro" id="IPR027417">
    <property type="entry name" value="P-loop_NTPase"/>
</dbReference>
<name>A0ABN8RRU4_9CNID</name>
<dbReference type="EMBL" id="CALNXK010000271">
    <property type="protein sequence ID" value="CAH3180187.1"/>
    <property type="molecule type" value="Genomic_DNA"/>
</dbReference>
<dbReference type="Pfam" id="PF20706">
    <property type="entry name" value="GT4-conflict"/>
    <property type="match status" value="1"/>
</dbReference>
<protein>
    <recommendedName>
        <fullName evidence="4">NACHT domain-containing protein</fullName>
    </recommendedName>
</protein>
<feature type="region of interest" description="Disordered" evidence="3">
    <location>
        <begin position="1198"/>
        <end position="1291"/>
    </location>
</feature>
<keyword evidence="1" id="KW-0547">Nucleotide-binding</keyword>
<dbReference type="Pfam" id="PF05729">
    <property type="entry name" value="NACHT"/>
    <property type="match status" value="1"/>
</dbReference>
<dbReference type="Gene3D" id="3.80.10.10">
    <property type="entry name" value="Ribonuclease Inhibitor"/>
    <property type="match status" value="1"/>
</dbReference>